<name>A0A5C7AZ07_9FLAO</name>
<protein>
    <submittedName>
        <fullName evidence="1">Uncharacterized protein</fullName>
    </submittedName>
</protein>
<keyword evidence="2" id="KW-1185">Reference proteome</keyword>
<evidence type="ECO:0000313" key="1">
    <source>
        <dbReference type="EMBL" id="TXE12923.1"/>
    </source>
</evidence>
<reference evidence="2" key="1">
    <citation type="submission" date="2019-08" db="EMBL/GenBank/DDBJ databases">
        <title>Seonamhaeicola sediminis sp. nov., isolated from marine sediment.</title>
        <authorList>
            <person name="Cao W.R."/>
        </authorList>
    </citation>
    <scope>NUCLEOTIDE SEQUENCE [LARGE SCALE GENOMIC DNA]</scope>
    <source>
        <strain evidence="2">Gy8</strain>
    </source>
</reference>
<dbReference type="AlphaFoldDB" id="A0A5C7AZ07"/>
<sequence length="220" mass="25876">MNTHSENHFIEKFKKRLETVKNKKYLIENEINQIQAFTSQIDKDPNFMGELNFANETNSVFDLMEMGNPVFFNSVFNRYLLDDEYEGMFKYDPEMKNDPAFANEIEEAVLFAEYYKWLQELEVKPTKKSNFSNLNNDQKLLALHFLGLDLRDFTKEHTAKVLGQILNIGSENIRRNLSILQGGKNNLRSTENLEKLLELFENKTFESIQNKINKEIKNLT</sequence>
<comment type="caution">
    <text evidence="1">The sequence shown here is derived from an EMBL/GenBank/DDBJ whole genome shotgun (WGS) entry which is preliminary data.</text>
</comment>
<dbReference type="OrthoDB" id="1447730at2"/>
<dbReference type="RefSeq" id="WP_147131758.1">
    <property type="nucleotide sequence ID" value="NZ_VOSC01000012.1"/>
</dbReference>
<organism evidence="1 2">
    <name type="scientific">Seonamhaeicola algicola</name>
    <dbReference type="NCBI Taxonomy" id="1719036"/>
    <lineage>
        <taxon>Bacteria</taxon>
        <taxon>Pseudomonadati</taxon>
        <taxon>Bacteroidota</taxon>
        <taxon>Flavobacteriia</taxon>
        <taxon>Flavobacteriales</taxon>
        <taxon>Flavobacteriaceae</taxon>
    </lineage>
</organism>
<accession>A0A5C7AZ07</accession>
<gene>
    <name evidence="1" type="ORF">FUA26_03770</name>
</gene>
<dbReference type="Proteomes" id="UP000321790">
    <property type="component" value="Unassembled WGS sequence"/>
</dbReference>
<evidence type="ECO:0000313" key="2">
    <source>
        <dbReference type="Proteomes" id="UP000321790"/>
    </source>
</evidence>
<dbReference type="EMBL" id="VOSC01000012">
    <property type="protein sequence ID" value="TXE12923.1"/>
    <property type="molecule type" value="Genomic_DNA"/>
</dbReference>
<proteinExistence type="predicted"/>